<proteinExistence type="predicted"/>
<organism evidence="4 5">
    <name type="scientific">Potamilus streckersoni</name>
    <dbReference type="NCBI Taxonomy" id="2493646"/>
    <lineage>
        <taxon>Eukaryota</taxon>
        <taxon>Metazoa</taxon>
        <taxon>Spiralia</taxon>
        <taxon>Lophotrochozoa</taxon>
        <taxon>Mollusca</taxon>
        <taxon>Bivalvia</taxon>
        <taxon>Autobranchia</taxon>
        <taxon>Heteroconchia</taxon>
        <taxon>Palaeoheterodonta</taxon>
        <taxon>Unionida</taxon>
        <taxon>Unionoidea</taxon>
        <taxon>Unionidae</taxon>
        <taxon>Ambleminae</taxon>
        <taxon>Lampsilini</taxon>
        <taxon>Potamilus</taxon>
    </lineage>
</organism>
<keyword evidence="2" id="KW-0472">Membrane</keyword>
<feature type="signal peptide" evidence="3">
    <location>
        <begin position="1"/>
        <end position="21"/>
    </location>
</feature>
<keyword evidence="2" id="KW-0812">Transmembrane</keyword>
<sequence length="212" mass="23599">MWHHTNLLFLILCFFTEDICCDDSEEDKNDIADKHVGHGGPPIPGRDSRHELAPIPGMDPNNERTSMPEMDANNERPPIPDSLGGGNRHKNDGHRVGIIMILVITVAGVAVVLVVVTCGICILKKRHKKIETRNYQDKGTMEKHQLYFPTISPENPPPYTTKMEEEQIKSAPVELLGFSTGWYAPTMVSMPPPYTKVVDKSFHPDSTAAPGY</sequence>
<reference evidence="4" key="3">
    <citation type="submission" date="2023-05" db="EMBL/GenBank/DDBJ databases">
        <authorList>
            <person name="Smith C.H."/>
        </authorList>
    </citation>
    <scope>NUCLEOTIDE SEQUENCE</scope>
    <source>
        <strain evidence="4">CHS0354</strain>
        <tissue evidence="4">Mantle</tissue>
    </source>
</reference>
<evidence type="ECO:0000313" key="5">
    <source>
        <dbReference type="Proteomes" id="UP001195483"/>
    </source>
</evidence>
<dbReference type="AlphaFoldDB" id="A0AAE0T2R7"/>
<reference evidence="4" key="2">
    <citation type="journal article" date="2021" name="Genome Biol. Evol.">
        <title>Developing a high-quality reference genome for a parasitic bivalve with doubly uniparental inheritance (Bivalvia: Unionida).</title>
        <authorList>
            <person name="Smith C.H."/>
        </authorList>
    </citation>
    <scope>NUCLEOTIDE SEQUENCE</scope>
    <source>
        <strain evidence="4">CHS0354</strain>
        <tissue evidence="4">Mantle</tissue>
    </source>
</reference>
<feature type="chain" id="PRO_5041947406" evidence="3">
    <location>
        <begin position="22"/>
        <end position="212"/>
    </location>
</feature>
<keyword evidence="3" id="KW-0732">Signal</keyword>
<evidence type="ECO:0000256" key="1">
    <source>
        <dbReference type="SAM" id="MobiDB-lite"/>
    </source>
</evidence>
<dbReference type="Proteomes" id="UP001195483">
    <property type="component" value="Unassembled WGS sequence"/>
</dbReference>
<feature type="transmembrane region" description="Helical" evidence="2">
    <location>
        <begin position="98"/>
        <end position="123"/>
    </location>
</feature>
<gene>
    <name evidence="4" type="ORF">CHS0354_027750</name>
</gene>
<dbReference type="EMBL" id="JAEAOA010001682">
    <property type="protein sequence ID" value="KAK3602750.1"/>
    <property type="molecule type" value="Genomic_DNA"/>
</dbReference>
<evidence type="ECO:0000313" key="4">
    <source>
        <dbReference type="EMBL" id="KAK3602750.1"/>
    </source>
</evidence>
<keyword evidence="5" id="KW-1185">Reference proteome</keyword>
<evidence type="ECO:0000256" key="3">
    <source>
        <dbReference type="SAM" id="SignalP"/>
    </source>
</evidence>
<keyword evidence="2" id="KW-1133">Transmembrane helix</keyword>
<comment type="caution">
    <text evidence="4">The sequence shown here is derived from an EMBL/GenBank/DDBJ whole genome shotgun (WGS) entry which is preliminary data.</text>
</comment>
<reference evidence="4" key="1">
    <citation type="journal article" date="2021" name="Genome Biol. Evol.">
        <title>A High-Quality Reference Genome for a Parasitic Bivalve with Doubly Uniparental Inheritance (Bivalvia: Unionida).</title>
        <authorList>
            <person name="Smith C.H."/>
        </authorList>
    </citation>
    <scope>NUCLEOTIDE SEQUENCE</scope>
    <source>
        <strain evidence="4">CHS0354</strain>
    </source>
</reference>
<accession>A0AAE0T2R7</accession>
<name>A0AAE0T2R7_9BIVA</name>
<feature type="region of interest" description="Disordered" evidence="1">
    <location>
        <begin position="32"/>
        <end position="88"/>
    </location>
</feature>
<evidence type="ECO:0000256" key="2">
    <source>
        <dbReference type="SAM" id="Phobius"/>
    </source>
</evidence>
<protein>
    <submittedName>
        <fullName evidence="4">Uncharacterized protein</fullName>
    </submittedName>
</protein>